<reference evidence="1 2" key="1">
    <citation type="submission" date="2016-01" db="EMBL/GenBank/DDBJ databases">
        <title>Draft Genome Sequences of Seven Thermophilic Sporeformers Isolated from Foods.</title>
        <authorList>
            <person name="Berendsen E.M."/>
            <person name="Wells-Bennik M.H."/>
            <person name="Krawcyk A.O."/>
            <person name="De Jong A."/>
            <person name="Holsappel S."/>
            <person name="Eijlander R.T."/>
            <person name="Kuipers O.P."/>
        </authorList>
    </citation>
    <scope>NUCLEOTIDE SEQUENCE [LARGE SCALE GENOMIC DNA]</scope>
    <source>
        <strain evidence="1 2">B4135</strain>
    </source>
</reference>
<evidence type="ECO:0000313" key="1">
    <source>
        <dbReference type="EMBL" id="KYD20037.1"/>
    </source>
</evidence>
<comment type="caution">
    <text evidence="1">The sequence shown here is derived from an EMBL/GenBank/DDBJ whole genome shotgun (WGS) entry which is preliminary data.</text>
</comment>
<dbReference type="AlphaFoldDB" id="A0A150M626"/>
<organism evidence="1 2">
    <name type="scientific">Caldibacillus debilis</name>
    <dbReference type="NCBI Taxonomy" id="301148"/>
    <lineage>
        <taxon>Bacteria</taxon>
        <taxon>Bacillati</taxon>
        <taxon>Bacillota</taxon>
        <taxon>Bacilli</taxon>
        <taxon>Bacillales</taxon>
        <taxon>Bacillaceae</taxon>
        <taxon>Caldibacillus</taxon>
    </lineage>
</organism>
<accession>A0A150M626</accession>
<proteinExistence type="predicted"/>
<dbReference type="Proteomes" id="UP000075683">
    <property type="component" value="Unassembled WGS sequence"/>
</dbReference>
<dbReference type="EMBL" id="LQYT01000037">
    <property type="protein sequence ID" value="KYD20037.1"/>
    <property type="molecule type" value="Genomic_DNA"/>
</dbReference>
<gene>
    <name evidence="1" type="ORF">B4135_0936</name>
</gene>
<protein>
    <submittedName>
        <fullName evidence="1">Uncharacterized protein</fullName>
    </submittedName>
</protein>
<evidence type="ECO:0000313" key="2">
    <source>
        <dbReference type="Proteomes" id="UP000075683"/>
    </source>
</evidence>
<sequence>MGRDGIRGDFLSDGGDKNPARAAFPHLRVSFRFKRSG</sequence>
<dbReference type="STRING" id="301148.B4135_0936"/>
<name>A0A150M626_9BACI</name>